<accession>A0AAX4JKH6</accession>
<evidence type="ECO:0000313" key="2">
    <source>
        <dbReference type="Proteomes" id="UP001355207"/>
    </source>
</evidence>
<reference evidence="1 2" key="1">
    <citation type="submission" date="2024-01" db="EMBL/GenBank/DDBJ databases">
        <title>Comparative genomics of Cryptococcus and Kwoniella reveals pathogenesis evolution and contrasting modes of karyotype evolution via chromosome fusion or intercentromeric recombination.</title>
        <authorList>
            <person name="Coelho M.A."/>
            <person name="David-Palma M."/>
            <person name="Shea T."/>
            <person name="Bowers K."/>
            <person name="McGinley-Smith S."/>
            <person name="Mohammad A.W."/>
            <person name="Gnirke A."/>
            <person name="Yurkov A.M."/>
            <person name="Nowrousian M."/>
            <person name="Sun S."/>
            <person name="Cuomo C.A."/>
            <person name="Heitman J."/>
        </authorList>
    </citation>
    <scope>NUCLEOTIDE SEQUENCE [LARGE SCALE GENOMIC DNA]</scope>
    <source>
        <strain evidence="1 2">CBS 6074</strain>
    </source>
</reference>
<protein>
    <recommendedName>
        <fullName evidence="3">F-box domain-containing protein</fullName>
    </recommendedName>
</protein>
<evidence type="ECO:0000313" key="1">
    <source>
        <dbReference type="EMBL" id="WWC85302.1"/>
    </source>
</evidence>
<dbReference type="AlphaFoldDB" id="A0AAX4JKH6"/>
<keyword evidence="2" id="KW-1185">Reference proteome</keyword>
<dbReference type="RefSeq" id="XP_066072065.1">
    <property type="nucleotide sequence ID" value="XM_066215968.1"/>
</dbReference>
<evidence type="ECO:0008006" key="3">
    <source>
        <dbReference type="Google" id="ProtNLM"/>
    </source>
</evidence>
<dbReference type="EMBL" id="CP144098">
    <property type="protein sequence ID" value="WWC85302.1"/>
    <property type="molecule type" value="Genomic_DNA"/>
</dbReference>
<gene>
    <name evidence="1" type="ORF">L201_000164</name>
</gene>
<dbReference type="Proteomes" id="UP001355207">
    <property type="component" value="Chromosome 1"/>
</dbReference>
<name>A0AAX4JKH6_9TREE</name>
<proteinExistence type="predicted"/>
<organism evidence="1 2">
    <name type="scientific">Kwoniella dendrophila CBS 6074</name>
    <dbReference type="NCBI Taxonomy" id="1295534"/>
    <lineage>
        <taxon>Eukaryota</taxon>
        <taxon>Fungi</taxon>
        <taxon>Dikarya</taxon>
        <taxon>Basidiomycota</taxon>
        <taxon>Agaricomycotina</taxon>
        <taxon>Tremellomycetes</taxon>
        <taxon>Tremellales</taxon>
        <taxon>Cryptococcaceae</taxon>
        <taxon>Kwoniella</taxon>
    </lineage>
</organism>
<sequence>MSSFDLNDISAALPDSHNATSKPLLPPEIWARIIPMLRRSMNAENHPERLYDYHQHDLATAMRVNKLFYKFAAPILYERVIVSNFPLFLYGIPLLHPQDPPEIFDTPKVKLFKQIKRLDIAYTSLRSDQTVGKQLPEFMLKHLDLPSNVVPALTTDINLTHQAVLNPLMGWAMSMDAPSLFPNLETITTGRYGERNSWDVYNPNFTKLDYIPIDEDNQTAELQEAAGKLHELFKKQLFGRYLVGTISNPKHICNYVSSGPRTPVWNNHFPNDYMLSTRIKVIEKEILPKTYTTHLKEQILKGVWMNLAEGITNRWIIDSYFRELDDPVEHYLVFTFIQKQLITRREISSLFNIDKSTKIEIYGWNNKKMIRNAVNIMLGGNESLFVTPYSDEEGLATIKAFLGIGNDIEEDPCCVVELMDGDGDCPACGSDDD</sequence>
<dbReference type="GeneID" id="91090836"/>